<dbReference type="AlphaFoldDB" id="A0A4R0I095"/>
<gene>
    <name evidence="1" type="ORF">E0H50_39670</name>
</gene>
<keyword evidence="2" id="KW-1185">Reference proteome</keyword>
<reference evidence="1 2" key="1">
    <citation type="submission" date="2019-02" db="EMBL/GenBank/DDBJ databases">
        <title>Kribbella capetownensis sp. nov. and Kribbella speibonae sp. nov., isolated from soil.</title>
        <authorList>
            <person name="Curtis S.M."/>
            <person name="Norton I."/>
            <person name="Everest G.J."/>
            <person name="Meyers P.R."/>
        </authorList>
    </citation>
    <scope>NUCLEOTIDE SEQUENCE [LARGE SCALE GENOMIC DNA]</scope>
    <source>
        <strain evidence="1 2">DSM 27082</strain>
    </source>
</reference>
<dbReference type="EMBL" id="SJKA01000026">
    <property type="protein sequence ID" value="TCC17255.1"/>
    <property type="molecule type" value="Genomic_DNA"/>
</dbReference>
<dbReference type="Proteomes" id="UP000292695">
    <property type="component" value="Unassembled WGS sequence"/>
</dbReference>
<sequence length="164" mass="18176">MSNSLALVAEVRAGDAGSPGDLRTDRHFLEFVVDGERLGRVLGPFLDYDDATEDYVSVLVRDWPTGRAFEDLDRLLGAVPEPSLGGRTAIYVCAECGDVGCGAVTAVVEVHDELVVWRDFGYQNDYEPFDQRTVFTEVGPFTFDRRSYARVLEEFRTTGNGEPT</sequence>
<organism evidence="1 2">
    <name type="scientific">Kribbella sindirgiensis</name>
    <dbReference type="NCBI Taxonomy" id="1124744"/>
    <lineage>
        <taxon>Bacteria</taxon>
        <taxon>Bacillati</taxon>
        <taxon>Actinomycetota</taxon>
        <taxon>Actinomycetes</taxon>
        <taxon>Propionibacteriales</taxon>
        <taxon>Kribbellaceae</taxon>
        <taxon>Kribbella</taxon>
    </lineage>
</organism>
<dbReference type="OrthoDB" id="342114at2"/>
<evidence type="ECO:0000313" key="2">
    <source>
        <dbReference type="Proteomes" id="UP000292695"/>
    </source>
</evidence>
<name>A0A4R0I095_9ACTN</name>
<protein>
    <recommendedName>
        <fullName evidence="3">Oxidoreductase</fullName>
    </recommendedName>
</protein>
<proteinExistence type="predicted"/>
<accession>A0A4R0I095</accession>
<evidence type="ECO:0000313" key="1">
    <source>
        <dbReference type="EMBL" id="TCC17255.1"/>
    </source>
</evidence>
<comment type="caution">
    <text evidence="1">The sequence shown here is derived from an EMBL/GenBank/DDBJ whole genome shotgun (WGS) entry which is preliminary data.</text>
</comment>
<dbReference type="RefSeq" id="WP_131296312.1">
    <property type="nucleotide sequence ID" value="NZ_SJKA01000026.1"/>
</dbReference>
<evidence type="ECO:0008006" key="3">
    <source>
        <dbReference type="Google" id="ProtNLM"/>
    </source>
</evidence>